<dbReference type="Proteomes" id="UP001652445">
    <property type="component" value="Unassembled WGS sequence"/>
</dbReference>
<protein>
    <submittedName>
        <fullName evidence="2">Phage portal protein</fullName>
    </submittedName>
</protein>
<feature type="compositionally biased region" description="Polar residues" evidence="1">
    <location>
        <begin position="432"/>
        <end position="441"/>
    </location>
</feature>
<comment type="caution">
    <text evidence="2">The sequence shown here is derived from an EMBL/GenBank/DDBJ whole genome shotgun (WGS) entry which is preliminary data.</text>
</comment>
<dbReference type="EMBL" id="JAOQIO010000124">
    <property type="protein sequence ID" value="MCU6798006.1"/>
    <property type="molecule type" value="Genomic_DNA"/>
</dbReference>
<keyword evidence="3" id="KW-1185">Reference proteome</keyword>
<evidence type="ECO:0000256" key="1">
    <source>
        <dbReference type="SAM" id="MobiDB-lite"/>
    </source>
</evidence>
<sequence>MGVRQWVINWLEAGRTKKEPERQTDVYPYQYGGKGNKQSTPKRTPANLRLLSESPIPRRAINVIKTGITRLNWSVTAINEDDTERYSELCKIIENTLLKPNPADTFRSWIEQTVEDMLVCSAGSTEVLKSGDSLRPFRMYPTDTFSIELYPEWDGKPDSYRYAQRANGKYVHLTSGELMYIRMNPRTNTPFGLSPLETVWESVNNFIDTHRAAGKQTRNPFLRKLLNLGKSSDAKMVDRFRSYWANEVMGQGQIPIVGGFDGTSVLDFGATDDKALYIEWQRFLIEIVALAFDISPKKLGQTKDVNRSTADSEDEDTNSTVQSIAENIVEHINNHIIDGIFKMGGKIEFKFLYATSLKDQKLKADIDAIYLDRGVDTIDEVRDSRGKKALPNGHGEVIMLPTNRDVIDINKKRDEIEKAKNKSNQKDPPQPDNFSNGDDAA</sequence>
<feature type="region of interest" description="Disordered" evidence="1">
    <location>
        <begin position="409"/>
        <end position="441"/>
    </location>
</feature>
<organism evidence="2 3">
    <name type="scientific">Paenibacillus baimaensis</name>
    <dbReference type="NCBI Taxonomy" id="2982185"/>
    <lineage>
        <taxon>Bacteria</taxon>
        <taxon>Bacillati</taxon>
        <taxon>Bacillota</taxon>
        <taxon>Bacilli</taxon>
        <taxon>Bacillales</taxon>
        <taxon>Paenibacillaceae</taxon>
        <taxon>Paenibacillus</taxon>
    </lineage>
</organism>
<dbReference type="InterPro" id="IPR006944">
    <property type="entry name" value="Phage/GTA_portal"/>
</dbReference>
<name>A0ABT2UV63_9BACL</name>
<proteinExistence type="predicted"/>
<reference evidence="2 3" key="1">
    <citation type="submission" date="2022-09" db="EMBL/GenBank/DDBJ databases">
        <authorList>
            <person name="Han X.L."/>
            <person name="Wang Q."/>
            <person name="Lu T."/>
        </authorList>
    </citation>
    <scope>NUCLEOTIDE SEQUENCE [LARGE SCALE GENOMIC DNA]</scope>
    <source>
        <strain evidence="2 3">WQ 127069</strain>
    </source>
</reference>
<dbReference type="RefSeq" id="WP_262688687.1">
    <property type="nucleotide sequence ID" value="NZ_JAOQIO010000124.1"/>
</dbReference>
<evidence type="ECO:0000313" key="2">
    <source>
        <dbReference type="EMBL" id="MCU6798006.1"/>
    </source>
</evidence>
<feature type="compositionally biased region" description="Basic and acidic residues" evidence="1">
    <location>
        <begin position="409"/>
        <end position="420"/>
    </location>
</feature>
<accession>A0ABT2UV63</accession>
<dbReference type="Pfam" id="PF04860">
    <property type="entry name" value="Phage_portal"/>
    <property type="match status" value="1"/>
</dbReference>
<evidence type="ECO:0000313" key="3">
    <source>
        <dbReference type="Proteomes" id="UP001652445"/>
    </source>
</evidence>
<gene>
    <name evidence="2" type="ORF">OB236_38365</name>
</gene>